<dbReference type="Gene3D" id="3.40.50.2000">
    <property type="entry name" value="Glycogen Phosphorylase B"/>
    <property type="match status" value="2"/>
</dbReference>
<accession>A0A1F5KBE8</accession>
<dbReference type="AlphaFoldDB" id="A0A1F5KBE8"/>
<dbReference type="PANTHER" id="PTHR45947">
    <property type="entry name" value="SULFOQUINOVOSYL TRANSFERASE SQD2"/>
    <property type="match status" value="1"/>
</dbReference>
<evidence type="ECO:0000259" key="1">
    <source>
        <dbReference type="Pfam" id="PF00534"/>
    </source>
</evidence>
<protein>
    <recommendedName>
        <fullName evidence="1">Glycosyl transferase family 1 domain-containing protein</fullName>
    </recommendedName>
</protein>
<organism evidence="2 3">
    <name type="scientific">Candidatus Daviesbacteria bacterium RIFCSPHIGHO2_12_FULL_37_11</name>
    <dbReference type="NCBI Taxonomy" id="1797777"/>
    <lineage>
        <taxon>Bacteria</taxon>
        <taxon>Candidatus Daviesiibacteriota</taxon>
    </lineage>
</organism>
<reference evidence="2 3" key="1">
    <citation type="journal article" date="2016" name="Nat. Commun.">
        <title>Thousands of microbial genomes shed light on interconnected biogeochemical processes in an aquifer system.</title>
        <authorList>
            <person name="Anantharaman K."/>
            <person name="Brown C.T."/>
            <person name="Hug L.A."/>
            <person name="Sharon I."/>
            <person name="Castelle C.J."/>
            <person name="Probst A.J."/>
            <person name="Thomas B.C."/>
            <person name="Singh A."/>
            <person name="Wilkins M.J."/>
            <person name="Karaoz U."/>
            <person name="Brodie E.L."/>
            <person name="Williams K.H."/>
            <person name="Hubbard S.S."/>
            <person name="Banfield J.F."/>
        </authorList>
    </citation>
    <scope>NUCLEOTIDE SEQUENCE [LARGE SCALE GENOMIC DNA]</scope>
</reference>
<evidence type="ECO:0000313" key="2">
    <source>
        <dbReference type="EMBL" id="OGE38262.1"/>
    </source>
</evidence>
<dbReference type="EMBL" id="MFDE01000025">
    <property type="protein sequence ID" value="OGE38262.1"/>
    <property type="molecule type" value="Genomic_DNA"/>
</dbReference>
<proteinExistence type="predicted"/>
<dbReference type="SUPFAM" id="SSF53756">
    <property type="entry name" value="UDP-Glycosyltransferase/glycogen phosphorylase"/>
    <property type="match status" value="1"/>
</dbReference>
<dbReference type="Proteomes" id="UP000176527">
    <property type="component" value="Unassembled WGS sequence"/>
</dbReference>
<dbReference type="CDD" id="cd03801">
    <property type="entry name" value="GT4_PimA-like"/>
    <property type="match status" value="1"/>
</dbReference>
<dbReference type="PANTHER" id="PTHR45947:SF3">
    <property type="entry name" value="SULFOQUINOVOSYL TRANSFERASE SQD2"/>
    <property type="match status" value="1"/>
</dbReference>
<sequence length="351" mass="40331">MEKKLKIAFFNFTQTTVERGAEVFVSELSKRFKKNHVVTIFSDSNKLIPRVPFLWRFYIDFQGIQILLFTIDHIKEVIREKYDVVIPLNGGWQVVLLKVVTWFYGGKMIISGQSGKGWDDRNNVLIFPDCFVSLSTSLKAWAKKINPFIKVEYIPNGVDLTRFHPDGSKINIRLEKPIILCVGALTTEKRIDLVIKAVSELEKGSLLVVGDGSLKDQLTDLGKNVLGKKFLLTKSKFKDLPKYYREADLFTLPSPSYRSFEIVIVEAMASNLPVVVNDDPIRKEIVGDAGLFVDPKDEGKYVKVLEEALKKKWGDKPRKQAEKFSWDEIARKYEKLFVELIDSRRRKYSIT</sequence>
<evidence type="ECO:0000313" key="3">
    <source>
        <dbReference type="Proteomes" id="UP000176527"/>
    </source>
</evidence>
<dbReference type="GO" id="GO:0016757">
    <property type="term" value="F:glycosyltransferase activity"/>
    <property type="evidence" value="ECO:0007669"/>
    <property type="project" value="InterPro"/>
</dbReference>
<dbReference type="InterPro" id="IPR001296">
    <property type="entry name" value="Glyco_trans_1"/>
</dbReference>
<dbReference type="Pfam" id="PF00534">
    <property type="entry name" value="Glycos_transf_1"/>
    <property type="match status" value="1"/>
</dbReference>
<gene>
    <name evidence="2" type="ORF">A3F00_02970</name>
</gene>
<name>A0A1F5KBE8_9BACT</name>
<feature type="domain" description="Glycosyl transferase family 1" evidence="1">
    <location>
        <begin position="169"/>
        <end position="320"/>
    </location>
</feature>
<dbReference type="InterPro" id="IPR050194">
    <property type="entry name" value="Glycosyltransferase_grp1"/>
</dbReference>
<comment type="caution">
    <text evidence="2">The sequence shown here is derived from an EMBL/GenBank/DDBJ whole genome shotgun (WGS) entry which is preliminary data.</text>
</comment>